<proteinExistence type="predicted"/>
<name>A0ABP9VHZ0_9DEIO</name>
<accession>A0ABP9VHZ0</accession>
<keyword evidence="1" id="KW-0732">Signal</keyword>
<keyword evidence="3" id="KW-1185">Reference proteome</keyword>
<sequence>MKRTLVLSILSALIASGTAHAASLYVKTLWVDVPTQTLTLTYSTDTGFPLGERYAQSTLDCRSGKITSRGYVYAGSREPQFSDEDKDAVAAITKTKLINIGPGVLSYQDSSAHPRFFCKNGLLISDLSSYAKDDRALMFNVSYSDSNLDIDASFGTVKLTIPAFSYRREDEKLATVTVSLSFNGNSLSTVNSLTGFSADVILSRPREAIFLLEKDGKTLRPLMYNGQQPGLRTAVPVKAGKGGGTVTLYYTEDYNGTSWQKAVVDLTSDQVYSTKTGRPANLQFGK</sequence>
<reference evidence="2 3" key="1">
    <citation type="submission" date="2024-02" db="EMBL/GenBank/DDBJ databases">
        <title>Deinococcus xinjiangensis NBRC 107630.</title>
        <authorList>
            <person name="Ichikawa N."/>
            <person name="Katano-Makiyama Y."/>
            <person name="Hidaka K."/>
        </authorList>
    </citation>
    <scope>NUCLEOTIDE SEQUENCE [LARGE SCALE GENOMIC DNA]</scope>
    <source>
        <strain evidence="2 3">NBRC 107630</strain>
    </source>
</reference>
<dbReference type="Proteomes" id="UP001458946">
    <property type="component" value="Unassembled WGS sequence"/>
</dbReference>
<organism evidence="2 3">
    <name type="scientific">Deinococcus xinjiangensis</name>
    <dbReference type="NCBI Taxonomy" id="457454"/>
    <lineage>
        <taxon>Bacteria</taxon>
        <taxon>Thermotogati</taxon>
        <taxon>Deinococcota</taxon>
        <taxon>Deinococci</taxon>
        <taxon>Deinococcales</taxon>
        <taxon>Deinococcaceae</taxon>
        <taxon>Deinococcus</taxon>
    </lineage>
</organism>
<gene>
    <name evidence="2" type="ORF">Dxin01_03944</name>
</gene>
<evidence type="ECO:0000256" key="1">
    <source>
        <dbReference type="SAM" id="SignalP"/>
    </source>
</evidence>
<evidence type="ECO:0000313" key="3">
    <source>
        <dbReference type="Proteomes" id="UP001458946"/>
    </source>
</evidence>
<feature type="chain" id="PRO_5046061826" evidence="1">
    <location>
        <begin position="22"/>
        <end position="286"/>
    </location>
</feature>
<evidence type="ECO:0000313" key="2">
    <source>
        <dbReference type="EMBL" id="GAA5504175.1"/>
    </source>
</evidence>
<protein>
    <submittedName>
        <fullName evidence="2">Uncharacterized protein</fullName>
    </submittedName>
</protein>
<dbReference type="RefSeq" id="WP_353544140.1">
    <property type="nucleotide sequence ID" value="NZ_BAABRN010000093.1"/>
</dbReference>
<dbReference type="EMBL" id="BAABRN010000093">
    <property type="protein sequence ID" value="GAA5504175.1"/>
    <property type="molecule type" value="Genomic_DNA"/>
</dbReference>
<comment type="caution">
    <text evidence="2">The sequence shown here is derived from an EMBL/GenBank/DDBJ whole genome shotgun (WGS) entry which is preliminary data.</text>
</comment>
<feature type="signal peptide" evidence="1">
    <location>
        <begin position="1"/>
        <end position="21"/>
    </location>
</feature>